<dbReference type="GO" id="GO:0005829">
    <property type="term" value="C:cytosol"/>
    <property type="evidence" value="ECO:0007669"/>
    <property type="project" value="TreeGrafter"/>
</dbReference>
<dbReference type="Gene3D" id="3.90.550.50">
    <property type="match status" value="1"/>
</dbReference>
<dbReference type="InterPro" id="IPR014709">
    <property type="entry name" value="Glutathione_synthase_C_euk"/>
</dbReference>
<dbReference type="Pfam" id="PF03199">
    <property type="entry name" value="GSH_synthase"/>
    <property type="match status" value="1"/>
</dbReference>
<dbReference type="UniPathway" id="UPA00378"/>
<organism evidence="23 24">
    <name type="scientific">Auxenochlorella protothecoides</name>
    <name type="common">Green microalga</name>
    <name type="synonym">Chlorella protothecoides</name>
    <dbReference type="NCBI Taxonomy" id="3075"/>
    <lineage>
        <taxon>Eukaryota</taxon>
        <taxon>Viridiplantae</taxon>
        <taxon>Chlorophyta</taxon>
        <taxon>core chlorophytes</taxon>
        <taxon>Trebouxiophyceae</taxon>
        <taxon>Chlorellales</taxon>
        <taxon>Chlorellaceae</taxon>
        <taxon>Auxenochlorella</taxon>
    </lineage>
</organism>
<dbReference type="InterPro" id="IPR004887">
    <property type="entry name" value="GSH_synth_subst-bd"/>
</dbReference>
<dbReference type="GO" id="GO:0046872">
    <property type="term" value="F:metal ion binding"/>
    <property type="evidence" value="ECO:0007669"/>
    <property type="project" value="UniProtKB-KW"/>
</dbReference>
<dbReference type="PANTHER" id="PTHR11130">
    <property type="entry name" value="GLUTATHIONE SYNTHETASE"/>
    <property type="match status" value="1"/>
</dbReference>
<comment type="similarity">
    <text evidence="5">Belongs to the glycosyltransferase 31 family.</text>
</comment>
<keyword evidence="13" id="KW-0479">Metal-binding</keyword>
<dbReference type="SUPFAM" id="SSF56059">
    <property type="entry name" value="Glutathione synthetase ATP-binding domain-like"/>
    <property type="match status" value="1"/>
</dbReference>
<evidence type="ECO:0000313" key="24">
    <source>
        <dbReference type="Proteomes" id="UP000279271"/>
    </source>
</evidence>
<protein>
    <recommendedName>
        <fullName evidence="7">glutathione synthase</fullName>
        <ecNumber evidence="7">6.3.2.3</ecNumber>
    </recommendedName>
</protein>
<dbReference type="SMR" id="A0A3M7L1C7"/>
<keyword evidence="17" id="KW-0735">Signal-anchor</keyword>
<keyword evidence="19" id="KW-0333">Golgi apparatus</keyword>
<dbReference type="InterPro" id="IPR014049">
    <property type="entry name" value="Glutathione_synthase_N_euk"/>
</dbReference>
<feature type="compositionally biased region" description="Acidic residues" evidence="21">
    <location>
        <begin position="871"/>
        <end position="881"/>
    </location>
</feature>
<dbReference type="EMBL" id="QOKY01000139">
    <property type="protein sequence ID" value="RMZ56593.1"/>
    <property type="molecule type" value="Genomic_DNA"/>
</dbReference>
<dbReference type="InterPro" id="IPR037013">
    <property type="entry name" value="GSH-S_sub-bd_sf"/>
</dbReference>
<dbReference type="Pfam" id="PF01762">
    <property type="entry name" value="Galactosyl_T"/>
    <property type="match status" value="1"/>
</dbReference>
<keyword evidence="11" id="KW-0317">Glutathione biosynthesis</keyword>
<dbReference type="Pfam" id="PF03917">
    <property type="entry name" value="GSH_synth_ATP"/>
    <property type="match status" value="1"/>
</dbReference>
<dbReference type="UniPathway" id="UPA00142">
    <property type="reaction ID" value="UER00210"/>
</dbReference>
<evidence type="ECO:0000256" key="9">
    <source>
        <dbReference type="ARBA" id="ARBA00022676"/>
    </source>
</evidence>
<evidence type="ECO:0000256" key="15">
    <source>
        <dbReference type="ARBA" id="ARBA00022840"/>
    </source>
</evidence>
<dbReference type="NCBIfam" id="TIGR01986">
    <property type="entry name" value="glut_syn_euk"/>
    <property type="match status" value="1"/>
</dbReference>
<name>A0A3M7L1C7_AUXPR</name>
<keyword evidence="18" id="KW-1133">Transmembrane helix</keyword>
<keyword evidence="14" id="KW-0547">Nucleotide-binding</keyword>
<evidence type="ECO:0000256" key="11">
    <source>
        <dbReference type="ARBA" id="ARBA00022684"/>
    </source>
</evidence>
<reference evidence="24" key="1">
    <citation type="journal article" date="2018" name="Algal Res.">
        <title>Characterization of plant carbon substrate utilization by Auxenochlorella protothecoides.</title>
        <authorList>
            <person name="Vogler B.W."/>
            <person name="Starkenburg S.R."/>
            <person name="Sudasinghe N."/>
            <person name="Schambach J.Y."/>
            <person name="Rollin J.A."/>
            <person name="Pattathil S."/>
            <person name="Barry A.N."/>
        </authorList>
    </citation>
    <scope>NUCLEOTIDE SEQUENCE [LARGE SCALE GENOMIC DNA]</scope>
    <source>
        <strain evidence="24">UTEX 25</strain>
    </source>
</reference>
<dbReference type="SUPFAM" id="SSF52440">
    <property type="entry name" value="PreATP-grasp domain"/>
    <property type="match status" value="1"/>
</dbReference>
<accession>A0A3M7L1C7</accession>
<keyword evidence="9" id="KW-0328">Glycosyltransferase</keyword>
<dbReference type="GO" id="GO:0000139">
    <property type="term" value="C:Golgi membrane"/>
    <property type="evidence" value="ECO:0007669"/>
    <property type="project" value="UniProtKB-SubCell"/>
</dbReference>
<evidence type="ECO:0000256" key="19">
    <source>
        <dbReference type="ARBA" id="ARBA00023034"/>
    </source>
</evidence>
<keyword evidence="8" id="KW-0436">Ligase</keyword>
<sequence>MDLLQKLKDPQVLKDLTEDAVVWATQHGLVMGLATPTPAAAVVHAPLALTPVPFPAGTFREAEAAAGAFAALVDAVAEDDAYLLATLRPTAAHDDFVARQLALLEATAGPRAAHRGSQGVLAHLRSDYMLHTPTGSLLQVEINTIGVSFACLGGLTACLHGHLLGRLGAGAAERAALPPNDALDQLADALGAAAQAYGVEGAVVVMVVQPGERNLYDQQWAQTRLWERHGVRTLRRTLSELARDAELGADRRLRVGGAVAAVVYFRAGYVPEDYAGEAEWAARERVERSDAFKCPSVAYQLAGAKKVQQDLARPGQVERFLPDEAQAALVRRFFAGLWGLEDLADPDTAAAVGAALRDPGAFVLKPQREGGGHNLYGAELRARLERGGPGLGAYVLMQRILPPINRSVMVRGGEAVEADTLSELGIFSVLVRRGGEVLVSRGAGHLVRTKAAESDEGGVAAGYGVLDSPFLPRRNGSPRPGWHRYGLAAWLPTIFMALTMLVMFHRGRMVGMGQWQPTDPSPRGTLEVLSSTLPFGEPEPDREVEVVEGETPRPSVAEPLFLFIGILSGRGYRHRRLAVRDAWSSNATRHGAVVAKFVLSEDERTPQVEKEVDSFQDIIFVGQRTNYKSILYKTYHVLEYAVRHYDVKFVLKTDDDAFIYVAPLVAQLRALCEHPDCEGERIYMGRMAHHSEVLLQQGHKWNNDIFYNHTGLKTYPTYAMGGGYVLSGEVARLLVDTHERMSLKFTPIEDATVGFWVSAMDLRQIDHPRFYTWAAPCCFKAPVRKAGRRVVTRFALDPEFERGLCSDDPWLILHKIDSPTKMRHVGARVANCTRPVDGLAASIKEHYPPAAQEEIERRQRAAQQIAALEGSMEDEAVEDGADVGQADGEGGREAALRHLRERSARRQRESRDDARSERDRARASGVEAVARMVAARRAAEGAGQVVGGAAGEAEGAGATDEQAAGGVGVNLAAAGGGGGATVDEVAAEDASAADAVAADAGKGKGAGVAVQLVGVGEGDAAVSGQGGDASQGVAAA</sequence>
<evidence type="ECO:0000313" key="23">
    <source>
        <dbReference type="EMBL" id="RMZ56593.1"/>
    </source>
</evidence>
<dbReference type="GO" id="GO:0005524">
    <property type="term" value="F:ATP binding"/>
    <property type="evidence" value="ECO:0007669"/>
    <property type="project" value="UniProtKB-KW"/>
</dbReference>
<dbReference type="InterPro" id="IPR005615">
    <property type="entry name" value="Glutathione_synthase"/>
</dbReference>
<evidence type="ECO:0000256" key="20">
    <source>
        <dbReference type="ARBA" id="ARBA00023136"/>
    </source>
</evidence>
<evidence type="ECO:0000256" key="1">
    <source>
        <dbReference type="ARBA" id="ARBA00001946"/>
    </source>
</evidence>
<evidence type="ECO:0000256" key="21">
    <source>
        <dbReference type="SAM" id="MobiDB-lite"/>
    </source>
</evidence>
<gene>
    <name evidence="23" type="ORF">APUTEX25_004757</name>
</gene>
<dbReference type="Gene3D" id="1.10.1080.10">
    <property type="entry name" value="Glutathione Synthetase, Chain A, domain 3"/>
    <property type="match status" value="1"/>
</dbReference>
<dbReference type="InterPro" id="IPR002659">
    <property type="entry name" value="Glyco_trans_31"/>
</dbReference>
<dbReference type="GO" id="GO:0043295">
    <property type="term" value="F:glutathione binding"/>
    <property type="evidence" value="ECO:0007669"/>
    <property type="project" value="TreeGrafter"/>
</dbReference>
<feature type="compositionally biased region" description="Basic and acidic residues" evidence="21">
    <location>
        <begin position="889"/>
        <end position="922"/>
    </location>
</feature>
<dbReference type="Gene3D" id="3.40.50.1760">
    <property type="entry name" value="Glutathione synthase, substrate-binding domain superfamily, eukaryotic"/>
    <property type="match status" value="1"/>
</dbReference>
<evidence type="ECO:0000256" key="7">
    <source>
        <dbReference type="ARBA" id="ARBA00012214"/>
    </source>
</evidence>
<dbReference type="Gene3D" id="3.30.1490.50">
    <property type="match status" value="1"/>
</dbReference>
<keyword evidence="12" id="KW-0812">Transmembrane</keyword>
<keyword evidence="10" id="KW-0808">Transferase</keyword>
<evidence type="ECO:0000256" key="5">
    <source>
        <dbReference type="ARBA" id="ARBA00008661"/>
    </source>
</evidence>
<evidence type="ECO:0000256" key="6">
    <source>
        <dbReference type="ARBA" id="ARBA00010385"/>
    </source>
</evidence>
<feature type="region of interest" description="Disordered" evidence="21">
    <location>
        <begin position="870"/>
        <end position="925"/>
    </location>
</feature>
<dbReference type="AlphaFoldDB" id="A0A3M7L1C7"/>
<evidence type="ECO:0000256" key="13">
    <source>
        <dbReference type="ARBA" id="ARBA00022723"/>
    </source>
</evidence>
<dbReference type="GO" id="GO:0016758">
    <property type="term" value="F:hexosyltransferase activity"/>
    <property type="evidence" value="ECO:0007669"/>
    <property type="project" value="InterPro"/>
</dbReference>
<evidence type="ECO:0000256" key="3">
    <source>
        <dbReference type="ARBA" id="ARBA00004922"/>
    </source>
</evidence>
<evidence type="ECO:0000256" key="18">
    <source>
        <dbReference type="ARBA" id="ARBA00022989"/>
    </source>
</evidence>
<proteinExistence type="inferred from homology"/>
<evidence type="ECO:0000256" key="17">
    <source>
        <dbReference type="ARBA" id="ARBA00022968"/>
    </source>
</evidence>
<comment type="cofactor">
    <cofactor evidence="1">
        <name>Mg(2+)</name>
        <dbReference type="ChEBI" id="CHEBI:18420"/>
    </cofactor>
</comment>
<dbReference type="InterPro" id="IPR014042">
    <property type="entry name" value="Glutathione_synthase_a-hlx"/>
</dbReference>
<evidence type="ECO:0000256" key="8">
    <source>
        <dbReference type="ARBA" id="ARBA00022598"/>
    </source>
</evidence>
<keyword evidence="20" id="KW-0472">Membrane</keyword>
<evidence type="ECO:0000256" key="10">
    <source>
        <dbReference type="ARBA" id="ARBA00022679"/>
    </source>
</evidence>
<evidence type="ECO:0000256" key="12">
    <source>
        <dbReference type="ARBA" id="ARBA00022692"/>
    </source>
</evidence>
<comment type="pathway">
    <text evidence="4">Sulfur metabolism; glutathione biosynthesis; glutathione from L-cysteine and L-glutamate: step 2/2.</text>
</comment>
<dbReference type="Gene3D" id="3.30.470.20">
    <property type="entry name" value="ATP-grasp fold, B domain"/>
    <property type="match status" value="1"/>
</dbReference>
<comment type="similarity">
    <text evidence="6">Belongs to the eukaryotic GSH synthase family.</text>
</comment>
<comment type="caution">
    <text evidence="23">The sequence shown here is derived from an EMBL/GenBank/DDBJ whole genome shotgun (WGS) entry which is preliminary data.</text>
</comment>
<keyword evidence="16" id="KW-0460">Magnesium</keyword>
<comment type="subcellular location">
    <subcellularLocation>
        <location evidence="2">Golgi apparatus membrane</location>
        <topology evidence="2">Single-pass type II membrane protein</topology>
    </subcellularLocation>
</comment>
<dbReference type="EC" id="6.3.2.3" evidence="7"/>
<evidence type="ECO:0000256" key="14">
    <source>
        <dbReference type="ARBA" id="ARBA00022741"/>
    </source>
</evidence>
<evidence type="ECO:0000256" key="16">
    <source>
        <dbReference type="ARBA" id="ARBA00022842"/>
    </source>
</evidence>
<dbReference type="Gene3D" id="3.30.1490.80">
    <property type="match status" value="1"/>
</dbReference>
<dbReference type="Proteomes" id="UP000279271">
    <property type="component" value="Unassembled WGS sequence"/>
</dbReference>
<dbReference type="InterPro" id="IPR016185">
    <property type="entry name" value="PreATP-grasp_dom_sf"/>
</dbReference>
<comment type="pathway">
    <text evidence="3">Protein modification; protein glycosylation.</text>
</comment>
<dbReference type="PANTHER" id="PTHR11130:SF0">
    <property type="entry name" value="GLUTATHIONE SYNTHETASE"/>
    <property type="match status" value="1"/>
</dbReference>
<evidence type="ECO:0000259" key="22">
    <source>
        <dbReference type="Pfam" id="PF03199"/>
    </source>
</evidence>
<evidence type="ECO:0000256" key="2">
    <source>
        <dbReference type="ARBA" id="ARBA00004323"/>
    </source>
</evidence>
<dbReference type="GO" id="GO:0004363">
    <property type="term" value="F:glutathione synthase activity"/>
    <property type="evidence" value="ECO:0007669"/>
    <property type="project" value="UniProtKB-EC"/>
</dbReference>
<feature type="domain" description="Glutathione synthase substrate-binding" evidence="22">
    <location>
        <begin position="202"/>
        <end position="302"/>
    </location>
</feature>
<keyword evidence="15" id="KW-0067">ATP-binding</keyword>
<evidence type="ECO:0000256" key="4">
    <source>
        <dbReference type="ARBA" id="ARBA00004965"/>
    </source>
</evidence>